<dbReference type="EMBL" id="JAIWYP010000001">
    <property type="protein sequence ID" value="KAH3882002.1"/>
    <property type="molecule type" value="Genomic_DNA"/>
</dbReference>
<comment type="caution">
    <text evidence="1">The sequence shown here is derived from an EMBL/GenBank/DDBJ whole genome shotgun (WGS) entry which is preliminary data.</text>
</comment>
<accession>A0A9D4RXA4</accession>
<reference evidence="1" key="1">
    <citation type="journal article" date="2019" name="bioRxiv">
        <title>The Genome of the Zebra Mussel, Dreissena polymorpha: A Resource for Invasive Species Research.</title>
        <authorList>
            <person name="McCartney M.A."/>
            <person name="Auch B."/>
            <person name="Kono T."/>
            <person name="Mallez S."/>
            <person name="Zhang Y."/>
            <person name="Obille A."/>
            <person name="Becker A."/>
            <person name="Abrahante J.E."/>
            <person name="Garbe J."/>
            <person name="Badalamenti J.P."/>
            <person name="Herman A."/>
            <person name="Mangelson H."/>
            <person name="Liachko I."/>
            <person name="Sullivan S."/>
            <person name="Sone E.D."/>
            <person name="Koren S."/>
            <person name="Silverstein K.A.T."/>
            <person name="Beckman K.B."/>
            <person name="Gohl D.M."/>
        </authorList>
    </citation>
    <scope>NUCLEOTIDE SEQUENCE</scope>
    <source>
        <strain evidence="1">Duluth1</strain>
        <tissue evidence="1">Whole animal</tissue>
    </source>
</reference>
<reference evidence="1" key="2">
    <citation type="submission" date="2020-11" db="EMBL/GenBank/DDBJ databases">
        <authorList>
            <person name="McCartney M.A."/>
            <person name="Auch B."/>
            <person name="Kono T."/>
            <person name="Mallez S."/>
            <person name="Becker A."/>
            <person name="Gohl D.M."/>
            <person name="Silverstein K.A.T."/>
            <person name="Koren S."/>
            <person name="Bechman K.B."/>
            <person name="Herman A."/>
            <person name="Abrahante J.E."/>
            <person name="Garbe J."/>
        </authorList>
    </citation>
    <scope>NUCLEOTIDE SEQUENCE</scope>
    <source>
        <strain evidence="1">Duluth1</strain>
        <tissue evidence="1">Whole animal</tissue>
    </source>
</reference>
<name>A0A9D4RXA4_DREPO</name>
<protein>
    <submittedName>
        <fullName evidence="1">Uncharacterized protein</fullName>
    </submittedName>
</protein>
<keyword evidence="2" id="KW-1185">Reference proteome</keyword>
<dbReference type="Proteomes" id="UP000828390">
    <property type="component" value="Unassembled WGS sequence"/>
</dbReference>
<proteinExistence type="predicted"/>
<evidence type="ECO:0000313" key="1">
    <source>
        <dbReference type="EMBL" id="KAH3882002.1"/>
    </source>
</evidence>
<evidence type="ECO:0000313" key="2">
    <source>
        <dbReference type="Proteomes" id="UP000828390"/>
    </source>
</evidence>
<sequence length="143" mass="15641">MRLCHELTEQFIKKANASELPDGEPEHDVPKNLGIKPVNALINDPFGYSSGASLPLVVSDYEERLTNAIRQAREALASALGLVLINGSVSSTNALKQSVDQECPRSLLLLNELKLKGEYLKIVAANPAEHARTLYAYALLRVM</sequence>
<dbReference type="AlphaFoldDB" id="A0A9D4RXA4"/>
<organism evidence="1 2">
    <name type="scientific">Dreissena polymorpha</name>
    <name type="common">Zebra mussel</name>
    <name type="synonym">Mytilus polymorpha</name>
    <dbReference type="NCBI Taxonomy" id="45954"/>
    <lineage>
        <taxon>Eukaryota</taxon>
        <taxon>Metazoa</taxon>
        <taxon>Spiralia</taxon>
        <taxon>Lophotrochozoa</taxon>
        <taxon>Mollusca</taxon>
        <taxon>Bivalvia</taxon>
        <taxon>Autobranchia</taxon>
        <taxon>Heteroconchia</taxon>
        <taxon>Euheterodonta</taxon>
        <taxon>Imparidentia</taxon>
        <taxon>Neoheterodontei</taxon>
        <taxon>Myida</taxon>
        <taxon>Dreissenoidea</taxon>
        <taxon>Dreissenidae</taxon>
        <taxon>Dreissena</taxon>
    </lineage>
</organism>
<gene>
    <name evidence="1" type="ORF">DPMN_005931</name>
</gene>